<feature type="domain" description="ABC transporter substrate-binding protein PnrA-like" evidence="2">
    <location>
        <begin position="90"/>
        <end position="201"/>
    </location>
</feature>
<dbReference type="AlphaFoldDB" id="E5Y3S4"/>
<dbReference type="GO" id="GO:0005886">
    <property type="term" value="C:plasma membrane"/>
    <property type="evidence" value="ECO:0007669"/>
    <property type="project" value="InterPro"/>
</dbReference>
<dbReference type="Pfam" id="PF02608">
    <property type="entry name" value="Bmp"/>
    <property type="match status" value="1"/>
</dbReference>
<evidence type="ECO:0000259" key="2">
    <source>
        <dbReference type="Pfam" id="PF02608"/>
    </source>
</evidence>
<evidence type="ECO:0000313" key="4">
    <source>
        <dbReference type="Proteomes" id="UP000006034"/>
    </source>
</evidence>
<dbReference type="OrthoDB" id="9769871at2"/>
<dbReference type="Gene3D" id="3.40.50.2300">
    <property type="match status" value="2"/>
</dbReference>
<reference evidence="3 4" key="2">
    <citation type="submission" date="2013-04" db="EMBL/GenBank/DDBJ databases">
        <title>The Genome Sequence of Bilophila wadsworthia 3_1_6.</title>
        <authorList>
            <consortium name="The Broad Institute Genomics Platform"/>
            <person name="Earl A."/>
            <person name="Ward D."/>
            <person name="Feldgarden M."/>
            <person name="Gevers D."/>
            <person name="Sibley C."/>
            <person name="Strauss J."/>
            <person name="Allen-Vercoe E."/>
            <person name="Walker B."/>
            <person name="Young S."/>
            <person name="Zeng Q."/>
            <person name="Gargeya S."/>
            <person name="Fitzgerald M."/>
            <person name="Haas B."/>
            <person name="Abouelleil A."/>
            <person name="Allen A.W."/>
            <person name="Alvarado L."/>
            <person name="Arachchi H.M."/>
            <person name="Berlin A.M."/>
            <person name="Chapman S.B."/>
            <person name="Gainer-Dewar J."/>
            <person name="Goldberg J."/>
            <person name="Griggs A."/>
            <person name="Gujja S."/>
            <person name="Hansen M."/>
            <person name="Howarth C."/>
            <person name="Imamovic A."/>
            <person name="Ireland A."/>
            <person name="Larimer J."/>
            <person name="McCowan C."/>
            <person name="Murphy C."/>
            <person name="Pearson M."/>
            <person name="Poon T.W."/>
            <person name="Priest M."/>
            <person name="Roberts A."/>
            <person name="Saif S."/>
            <person name="Shea T."/>
            <person name="Sisk P."/>
            <person name="Sykes S."/>
            <person name="Wortman J."/>
            <person name="Nusbaum C."/>
            <person name="Birren B."/>
        </authorList>
    </citation>
    <scope>NUCLEOTIDE SEQUENCE [LARGE SCALE GENOMIC DNA]</scope>
    <source>
        <strain evidence="3 4">3_1_6</strain>
    </source>
</reference>
<sequence>MAGFPFMRQAEAFRSSLPFILLLAVFILPCPMSAAAKPRPAIAFVHLLLPPGGEPHASPAGWIGSLDRARDTLESLRIPTIVSSASPGNAEDLNELSEMDPEVLITTSPLLYAAACDVAKRSPNTVFFACTDETVHDNMSGFQARTYEAHYLAGLIAGALSEDGVIGYLANDPYQSKASRLRNANAFTLGAQKSKAAIRVLYAPGNDPDEELKTLIAAGADIVDLERALPSLVERLREHSVRYVGTAGRTVDPLCLAAPEWEWSNAFGDLLTQVRFGIWRPRNVSYGIKEGVVGLSPFGPAVPETVRVRVREAKEAIRNGASPFEGPVRDVSGSLRIAEGSVPDDATLRGMDWRVQGLEPLPLTPDGL</sequence>
<organism evidence="3 4">
    <name type="scientific">Bilophila wadsworthia (strain 3_1_6)</name>
    <dbReference type="NCBI Taxonomy" id="563192"/>
    <lineage>
        <taxon>Bacteria</taxon>
        <taxon>Pseudomonadati</taxon>
        <taxon>Thermodesulfobacteriota</taxon>
        <taxon>Desulfovibrionia</taxon>
        <taxon>Desulfovibrionales</taxon>
        <taxon>Desulfovibrionaceae</taxon>
        <taxon>Bilophila</taxon>
    </lineage>
</organism>
<keyword evidence="1" id="KW-0732">Signal</keyword>
<dbReference type="PANTHER" id="PTHR43208">
    <property type="entry name" value="ABC TRANSPORTER SUBSTRATE-BINDING PROTEIN"/>
    <property type="match status" value="1"/>
</dbReference>
<dbReference type="InterPro" id="IPR003760">
    <property type="entry name" value="PnrA-like"/>
</dbReference>
<dbReference type="InterPro" id="IPR052910">
    <property type="entry name" value="ABC-Purine-Binding"/>
</dbReference>
<dbReference type="eggNOG" id="COG1744">
    <property type="taxonomic scope" value="Bacteria"/>
</dbReference>
<gene>
    <name evidence="3" type="ORF">HMPREF0179_00835</name>
</gene>
<proteinExistence type="predicted"/>
<accession>E5Y3S4</accession>
<protein>
    <recommendedName>
        <fullName evidence="2">ABC transporter substrate-binding protein PnrA-like domain-containing protein</fullName>
    </recommendedName>
</protein>
<keyword evidence="4" id="KW-1185">Reference proteome</keyword>
<dbReference type="PANTHER" id="PTHR43208:SF1">
    <property type="entry name" value="ABC TRANSPORTER SUBSTRATE-BINDING PROTEIN"/>
    <property type="match status" value="1"/>
</dbReference>
<dbReference type="HOGENOM" id="CLU_751572_0_0_7"/>
<evidence type="ECO:0000313" key="3">
    <source>
        <dbReference type="EMBL" id="EFV45357.2"/>
    </source>
</evidence>
<evidence type="ECO:0000256" key="1">
    <source>
        <dbReference type="ARBA" id="ARBA00022729"/>
    </source>
</evidence>
<name>E5Y3S4_BILW3</name>
<dbReference type="STRING" id="563192.HMPREF0179_00835"/>
<reference evidence="3 4" key="1">
    <citation type="submission" date="2010-10" db="EMBL/GenBank/DDBJ databases">
        <authorList>
            <consortium name="The Broad Institute Genome Sequencing Platform"/>
            <person name="Ward D."/>
            <person name="Earl A."/>
            <person name="Feldgarden M."/>
            <person name="Young S.K."/>
            <person name="Gargeya S."/>
            <person name="Zeng Q."/>
            <person name="Alvarado L."/>
            <person name="Berlin A."/>
            <person name="Bochicchio J."/>
            <person name="Chapman S.B."/>
            <person name="Chen Z."/>
            <person name="Freedman E."/>
            <person name="Gellesch M."/>
            <person name="Goldberg J."/>
            <person name="Griggs A."/>
            <person name="Gujja S."/>
            <person name="Heilman E."/>
            <person name="Heiman D."/>
            <person name="Howarth C."/>
            <person name="Mehta T."/>
            <person name="Neiman D."/>
            <person name="Pearson M."/>
            <person name="Roberts A."/>
            <person name="Saif S."/>
            <person name="Shea T."/>
            <person name="Shenoy N."/>
            <person name="Sisk P."/>
            <person name="Stolte C."/>
            <person name="Sykes S."/>
            <person name="White J."/>
            <person name="Yandava C."/>
            <person name="Allen-Vercoe E."/>
            <person name="Sibley C."/>
            <person name="Ambrose C.E."/>
            <person name="Strauss J."/>
            <person name="Daigneault M."/>
            <person name="Haas B."/>
            <person name="Nusbaum C."/>
            <person name="Birren B."/>
        </authorList>
    </citation>
    <scope>NUCLEOTIDE SEQUENCE [LARGE SCALE GENOMIC DNA]</scope>
    <source>
        <strain evidence="3 4">3_1_6</strain>
    </source>
</reference>
<comment type="caution">
    <text evidence="3">The sequence shown here is derived from an EMBL/GenBank/DDBJ whole genome shotgun (WGS) entry which is preliminary data.</text>
</comment>
<dbReference type="Proteomes" id="UP000006034">
    <property type="component" value="Unassembled WGS sequence"/>
</dbReference>
<dbReference type="EMBL" id="ADCP02000001">
    <property type="protein sequence ID" value="EFV45357.2"/>
    <property type="molecule type" value="Genomic_DNA"/>
</dbReference>